<name>X1VMU4_9ZZZZ</name>
<comment type="caution">
    <text evidence="1">The sequence shown here is derived from an EMBL/GenBank/DDBJ whole genome shotgun (WGS) entry which is preliminary data.</text>
</comment>
<organism evidence="1">
    <name type="scientific">marine sediment metagenome</name>
    <dbReference type="NCBI Taxonomy" id="412755"/>
    <lineage>
        <taxon>unclassified sequences</taxon>
        <taxon>metagenomes</taxon>
        <taxon>ecological metagenomes</taxon>
    </lineage>
</organism>
<accession>X1VMU4</accession>
<dbReference type="EMBL" id="BARW01035515">
    <property type="protein sequence ID" value="GAJ20962.1"/>
    <property type="molecule type" value="Genomic_DNA"/>
</dbReference>
<feature type="non-terminal residue" evidence="1">
    <location>
        <position position="1"/>
    </location>
</feature>
<evidence type="ECO:0000313" key="1">
    <source>
        <dbReference type="EMBL" id="GAJ20962.1"/>
    </source>
</evidence>
<dbReference type="AlphaFoldDB" id="X1VMU4"/>
<sequence>KKYGMKLKIFDFTVSEICRVINGYVREEYRYTKSVRVDSIYSGLKRKGWHRSDAREFIMNIDRKLLELGIDIEITKFDILNYKPINSNLRPLIAHYKHGQDRFHQNHDIAVIELIKSRRGQDVRNIEDSKLFFLTSDRGLNRFNFFEMGHQKNGTVCEAILDSLLTNILWLKKPEAKISLKSLIAVYSRGLFVKKRIWDRFYEILREMKMGGDITDKSISTL</sequence>
<gene>
    <name evidence="1" type="ORF">S12H4_55369</name>
</gene>
<feature type="non-terminal residue" evidence="1">
    <location>
        <position position="222"/>
    </location>
</feature>
<proteinExistence type="predicted"/>
<reference evidence="1" key="1">
    <citation type="journal article" date="2014" name="Front. Microbiol.">
        <title>High frequency of phylogenetically diverse reductive dehalogenase-homologous genes in deep subseafloor sedimentary metagenomes.</title>
        <authorList>
            <person name="Kawai M."/>
            <person name="Futagami T."/>
            <person name="Toyoda A."/>
            <person name="Takaki Y."/>
            <person name="Nishi S."/>
            <person name="Hori S."/>
            <person name="Arai W."/>
            <person name="Tsubouchi T."/>
            <person name="Morono Y."/>
            <person name="Uchiyama I."/>
            <person name="Ito T."/>
            <person name="Fujiyama A."/>
            <person name="Inagaki F."/>
            <person name="Takami H."/>
        </authorList>
    </citation>
    <scope>NUCLEOTIDE SEQUENCE</scope>
    <source>
        <strain evidence="1">Expedition CK06-06</strain>
    </source>
</reference>
<protein>
    <submittedName>
        <fullName evidence="1">Uncharacterized protein</fullName>
    </submittedName>
</protein>